<dbReference type="EMBL" id="CAJNOJ010000510">
    <property type="protein sequence ID" value="CAF1471879.1"/>
    <property type="molecule type" value="Genomic_DNA"/>
</dbReference>
<comment type="caution">
    <text evidence="3">The sequence shown here is derived from an EMBL/GenBank/DDBJ whole genome shotgun (WGS) entry which is preliminary data.</text>
</comment>
<dbReference type="Pfam" id="PF00240">
    <property type="entry name" value="ubiquitin"/>
    <property type="match status" value="1"/>
</dbReference>
<sequence>MDDMELQDNEFINDIISDSLIKLIDRRFISAQIYIKYEIDEYFIKQQYKNDESEHIVDYRNNLKKFPFDKQNISINLSVKLGDTIKDIKRLIEEKESICIEHQTLLFYKDESELSNVCYDSQSLIDCYITDQATLILRLADFAVIFIGTSANQKGLIWIEMVDKEDHCVSNIKMKLAKRYDIADIYGQSLYKSNYNMLNEKYDDTKLFDTSLVKHFDNLILKPNPIADSTSSKPSTASSCCSLLTLQLILSQSTNLANNIQRALYKENPFLRNMNHSPFNAPETLLHK</sequence>
<accession>A0A815R308</accession>
<dbReference type="CDD" id="cd17039">
    <property type="entry name" value="Ubl_ubiquitin_like"/>
    <property type="match status" value="1"/>
</dbReference>
<dbReference type="AlphaFoldDB" id="A0A815R308"/>
<evidence type="ECO:0000313" key="4">
    <source>
        <dbReference type="Proteomes" id="UP000663828"/>
    </source>
</evidence>
<dbReference type="Proteomes" id="UP000663828">
    <property type="component" value="Unassembled WGS sequence"/>
</dbReference>
<dbReference type="InterPro" id="IPR000626">
    <property type="entry name" value="Ubiquitin-like_dom"/>
</dbReference>
<dbReference type="Gene3D" id="3.10.20.90">
    <property type="entry name" value="Phosphatidylinositol 3-kinase Catalytic Subunit, Chain A, domain 1"/>
    <property type="match status" value="1"/>
</dbReference>
<name>A0A815R308_ADIRI</name>
<evidence type="ECO:0000313" key="5">
    <source>
        <dbReference type="Proteomes" id="UP000663852"/>
    </source>
</evidence>
<evidence type="ECO:0000313" key="2">
    <source>
        <dbReference type="EMBL" id="CAF0825835.1"/>
    </source>
</evidence>
<evidence type="ECO:0000259" key="1">
    <source>
        <dbReference type="PROSITE" id="PS50053"/>
    </source>
</evidence>
<keyword evidence="4" id="KW-1185">Reference proteome</keyword>
<dbReference type="Proteomes" id="UP000663852">
    <property type="component" value="Unassembled WGS sequence"/>
</dbReference>
<reference evidence="3" key="1">
    <citation type="submission" date="2021-02" db="EMBL/GenBank/DDBJ databases">
        <authorList>
            <person name="Nowell W R."/>
        </authorList>
    </citation>
    <scope>NUCLEOTIDE SEQUENCE</scope>
</reference>
<dbReference type="InterPro" id="IPR029071">
    <property type="entry name" value="Ubiquitin-like_domsf"/>
</dbReference>
<feature type="domain" description="Ubiquitin-like" evidence="1">
    <location>
        <begin position="74"/>
        <end position="137"/>
    </location>
</feature>
<proteinExistence type="predicted"/>
<evidence type="ECO:0000313" key="3">
    <source>
        <dbReference type="EMBL" id="CAF1471879.1"/>
    </source>
</evidence>
<dbReference type="PROSITE" id="PS50053">
    <property type="entry name" value="UBIQUITIN_2"/>
    <property type="match status" value="1"/>
</dbReference>
<protein>
    <recommendedName>
        <fullName evidence="1">Ubiquitin-like domain-containing protein</fullName>
    </recommendedName>
</protein>
<organism evidence="3 5">
    <name type="scientific">Adineta ricciae</name>
    <name type="common">Rotifer</name>
    <dbReference type="NCBI Taxonomy" id="249248"/>
    <lineage>
        <taxon>Eukaryota</taxon>
        <taxon>Metazoa</taxon>
        <taxon>Spiralia</taxon>
        <taxon>Gnathifera</taxon>
        <taxon>Rotifera</taxon>
        <taxon>Eurotatoria</taxon>
        <taxon>Bdelloidea</taxon>
        <taxon>Adinetida</taxon>
        <taxon>Adinetidae</taxon>
        <taxon>Adineta</taxon>
    </lineage>
</organism>
<gene>
    <name evidence="3" type="ORF">EDS130_LOCUS40848</name>
    <name evidence="2" type="ORF">XAT740_LOCUS4202</name>
</gene>
<dbReference type="EMBL" id="CAJNOR010000169">
    <property type="protein sequence ID" value="CAF0825835.1"/>
    <property type="molecule type" value="Genomic_DNA"/>
</dbReference>
<dbReference type="SUPFAM" id="SSF54236">
    <property type="entry name" value="Ubiquitin-like"/>
    <property type="match status" value="1"/>
</dbReference>